<reference evidence="1 2" key="1">
    <citation type="submission" date="2015-03" db="EMBL/GenBank/DDBJ databases">
        <title>Draft genome of the nematode, Opisthorchis viverrini.</title>
        <authorList>
            <person name="Mitreva M."/>
        </authorList>
    </citation>
    <scope>NUCLEOTIDE SEQUENCE [LARGE SCALE GENOMIC DNA]</scope>
    <source>
        <strain evidence="1">Khon Kaen</strain>
    </source>
</reference>
<sequence>MLLRIKLQGQKFRNTSFMQLLPPNAFNRRIKLNYRPTVGGKRQQAPFRLRTYTGEEVNLLRTKNVYVSYECVTMNETIYIAEGSGPNLFGLD</sequence>
<dbReference type="Proteomes" id="UP000243686">
    <property type="component" value="Unassembled WGS sequence"/>
</dbReference>
<protein>
    <submittedName>
        <fullName evidence="1">Uncharacterized protein</fullName>
    </submittedName>
</protein>
<name>A0A1S8WVU9_OPIVI</name>
<accession>A0A1S8WVU9</accession>
<evidence type="ECO:0000313" key="2">
    <source>
        <dbReference type="Proteomes" id="UP000243686"/>
    </source>
</evidence>
<dbReference type="AlphaFoldDB" id="A0A1S8WVU9"/>
<organism evidence="1 2">
    <name type="scientific">Opisthorchis viverrini</name>
    <name type="common">Southeast Asian liver fluke</name>
    <dbReference type="NCBI Taxonomy" id="6198"/>
    <lineage>
        <taxon>Eukaryota</taxon>
        <taxon>Metazoa</taxon>
        <taxon>Spiralia</taxon>
        <taxon>Lophotrochozoa</taxon>
        <taxon>Platyhelminthes</taxon>
        <taxon>Trematoda</taxon>
        <taxon>Digenea</taxon>
        <taxon>Opisthorchiida</taxon>
        <taxon>Opisthorchiata</taxon>
        <taxon>Opisthorchiidae</taxon>
        <taxon>Opisthorchis</taxon>
    </lineage>
</organism>
<dbReference type="EMBL" id="KV894100">
    <property type="protein sequence ID" value="OON18511.1"/>
    <property type="molecule type" value="Genomic_DNA"/>
</dbReference>
<gene>
    <name evidence="1" type="ORF">X801_05635</name>
</gene>
<proteinExistence type="predicted"/>
<evidence type="ECO:0000313" key="1">
    <source>
        <dbReference type="EMBL" id="OON18511.1"/>
    </source>
</evidence>
<keyword evidence="2" id="KW-1185">Reference proteome</keyword>